<dbReference type="PANTHER" id="PTHR38166:SF1">
    <property type="entry name" value="C2H2-TYPE DOMAIN-CONTAINING PROTEIN"/>
    <property type="match status" value="1"/>
</dbReference>
<feature type="region of interest" description="Disordered" evidence="1">
    <location>
        <begin position="120"/>
        <end position="145"/>
    </location>
</feature>
<feature type="compositionally biased region" description="Low complexity" evidence="1">
    <location>
        <begin position="356"/>
        <end position="369"/>
    </location>
</feature>
<reference evidence="2 3" key="1">
    <citation type="submission" date="2017-06" db="EMBL/GenBank/DDBJ databases">
        <title>Comparative genomic analysis of Ambrosia Fusariam Clade fungi.</title>
        <authorList>
            <person name="Stajich J.E."/>
            <person name="Carrillo J."/>
            <person name="Kijimoto T."/>
            <person name="Eskalen A."/>
            <person name="O'Donnell K."/>
            <person name="Kasson M."/>
        </authorList>
    </citation>
    <scope>NUCLEOTIDE SEQUENCE [LARGE SCALE GENOMIC DNA]</scope>
    <source>
        <strain evidence="2 3">UCR1854</strain>
    </source>
</reference>
<accession>A0A430M9E2</accession>
<feature type="compositionally biased region" description="Low complexity" evidence="1">
    <location>
        <begin position="299"/>
        <end position="308"/>
    </location>
</feature>
<protein>
    <recommendedName>
        <fullName evidence="4">C2H2-type domain-containing protein</fullName>
    </recommendedName>
</protein>
<feature type="region of interest" description="Disordered" evidence="1">
    <location>
        <begin position="342"/>
        <end position="407"/>
    </location>
</feature>
<name>A0A430M9E2_9HYPO</name>
<comment type="caution">
    <text evidence="2">The sequence shown here is derived from an EMBL/GenBank/DDBJ whole genome shotgun (WGS) entry which is preliminary data.</text>
</comment>
<dbReference type="EMBL" id="MIKF01000006">
    <property type="protein sequence ID" value="RTE84553.1"/>
    <property type="molecule type" value="Genomic_DNA"/>
</dbReference>
<dbReference type="Proteomes" id="UP000287124">
    <property type="component" value="Unassembled WGS sequence"/>
</dbReference>
<evidence type="ECO:0008006" key="4">
    <source>
        <dbReference type="Google" id="ProtNLM"/>
    </source>
</evidence>
<feature type="compositionally biased region" description="Basic and acidic residues" evidence="1">
    <location>
        <begin position="374"/>
        <end position="389"/>
    </location>
</feature>
<feature type="compositionally biased region" description="Basic residues" evidence="1">
    <location>
        <begin position="390"/>
        <end position="399"/>
    </location>
</feature>
<evidence type="ECO:0000313" key="3">
    <source>
        <dbReference type="Proteomes" id="UP000287124"/>
    </source>
</evidence>
<proteinExistence type="predicted"/>
<evidence type="ECO:0000313" key="2">
    <source>
        <dbReference type="EMBL" id="RTE84553.1"/>
    </source>
</evidence>
<organism evidence="2 3">
    <name type="scientific">Fusarium euwallaceae</name>
    <dbReference type="NCBI Taxonomy" id="1147111"/>
    <lineage>
        <taxon>Eukaryota</taxon>
        <taxon>Fungi</taxon>
        <taxon>Dikarya</taxon>
        <taxon>Ascomycota</taxon>
        <taxon>Pezizomycotina</taxon>
        <taxon>Sordariomycetes</taxon>
        <taxon>Hypocreomycetidae</taxon>
        <taxon>Hypocreales</taxon>
        <taxon>Nectriaceae</taxon>
        <taxon>Fusarium</taxon>
        <taxon>Fusarium solani species complex</taxon>
    </lineage>
</organism>
<evidence type="ECO:0000256" key="1">
    <source>
        <dbReference type="SAM" id="MobiDB-lite"/>
    </source>
</evidence>
<keyword evidence="3" id="KW-1185">Reference proteome</keyword>
<feature type="region of interest" description="Disordered" evidence="1">
    <location>
        <begin position="568"/>
        <end position="680"/>
    </location>
</feature>
<dbReference type="PANTHER" id="PTHR38166">
    <property type="entry name" value="C2H2-TYPE DOMAIN-CONTAINING PROTEIN-RELATED"/>
    <property type="match status" value="1"/>
</dbReference>
<dbReference type="AlphaFoldDB" id="A0A430M9E2"/>
<feature type="compositionally biased region" description="Polar residues" evidence="1">
    <location>
        <begin position="642"/>
        <end position="657"/>
    </location>
</feature>
<sequence length="708" mass="77993">MPDMVAETWIDLIGRTVDHIGDGHLTDQHGRKASAFVADCKFNQLILALDGGKLRKWRRAIEDTRETMCQIIFESLDKQSRWICCQCHYGPWNVKIDAGCPNCGHWRCCDAGTGIYFPSAPKSERPTARPATPVKASSSREAPPKHPWELDIMVARTDTLKPGNLDQAISKVPHYLSLSQISRPASAYEALHNPACEAANEEHQQGDQKPSSGFGFRGHILGLGESSKAKLQANATGILEALGWRRRKETPEDDSSDSGADTPAESEASSSTLGRSVRDVATPGVGSDLEGLHSEESETGSTSEDAASFVGTPGEDLLDLPWFHQNVRRVLRGLLQQDFRTSAHHPGAQSAASTRQGQGAHQQQGSGSSKRTREHVGSGDEVDRGDSSKSRPKCARRPKGPATSRPFSCPFCKKDLQRYQACAKFGFTRVPHVKQHLHRKHGDEIDALVKNRLKQRSARGTEEEQWYGIFNLLFPGHSPRPASPYNDFTLSEQPAQALPDGVPIDEALYVPGVFLTTDSIEILHQSLVEDPVFADVRPEDIRAALDRGLSRAYMDQISRPFTTLQSETQQVFERENTDSEQSSSTQVFERGRDVSATDPSDEGEGVNECPRPDHLDSIPALHPESSSDVTPEEPRQDFPHDVNSSTNGPTDNQQPSPGDQLGQDDELGLDFSFTGDQPPPVSEWDYLFDIDSLLDHSVEESWQATDKV</sequence>
<feature type="region of interest" description="Disordered" evidence="1">
    <location>
        <begin position="242"/>
        <end position="312"/>
    </location>
</feature>
<gene>
    <name evidence="2" type="ORF">BHE90_000858</name>
</gene>